<evidence type="ECO:0000313" key="5">
    <source>
        <dbReference type="EMBL" id="RFU53620.1"/>
    </source>
</evidence>
<dbReference type="Pfam" id="PF02798">
    <property type="entry name" value="GST_N"/>
    <property type="match status" value="1"/>
</dbReference>
<dbReference type="EMBL" id="CP031733">
    <property type="protein sequence ID" value="AXQ78993.1"/>
    <property type="molecule type" value="Genomic_DNA"/>
</dbReference>
<evidence type="ECO:0000313" key="4">
    <source>
        <dbReference type="EMBL" id="RFU51420.1"/>
    </source>
</evidence>
<feature type="domain" description="GST N-terminal" evidence="1">
    <location>
        <begin position="41"/>
        <end position="131"/>
    </location>
</feature>
<accession>A0A346ND98</accession>
<dbReference type="PANTHER" id="PTHR44051">
    <property type="entry name" value="GLUTATHIONE S-TRANSFERASE-RELATED"/>
    <property type="match status" value="1"/>
</dbReference>
<dbReference type="EMBL" id="QVQZ01000005">
    <property type="protein sequence ID" value="RFU53620.1"/>
    <property type="molecule type" value="Genomic_DNA"/>
</dbReference>
<feature type="domain" description="GST C-terminal" evidence="2">
    <location>
        <begin position="134"/>
        <end position="265"/>
    </location>
</feature>
<reference evidence="6" key="3">
    <citation type="submission" date="2018-08" db="EMBL/GenBank/DDBJ databases">
        <title>Streptococcus chenjunshii sp. nov., isolated from stools sample of the Tibetan antelope in the Qinghai-Tibet plateau, China.</title>
        <authorList>
            <person name="Tian Z."/>
        </authorList>
    </citation>
    <scope>NUCLEOTIDE SEQUENCE [LARGE SCALE GENOMIC DNA]</scope>
    <source>
        <strain evidence="6">Z15</strain>
    </source>
</reference>
<dbReference type="SUPFAM" id="SSF52833">
    <property type="entry name" value="Thioredoxin-like"/>
    <property type="match status" value="1"/>
</dbReference>
<accession>A0A372KMU0</accession>
<evidence type="ECO:0000313" key="3">
    <source>
        <dbReference type="EMBL" id="AXQ78993.1"/>
    </source>
</evidence>
<dbReference type="InterPro" id="IPR036282">
    <property type="entry name" value="Glutathione-S-Trfase_C_sf"/>
</dbReference>
<dbReference type="InterPro" id="IPR040079">
    <property type="entry name" value="Glutathione_S-Trfase"/>
</dbReference>
<evidence type="ECO:0000259" key="2">
    <source>
        <dbReference type="PROSITE" id="PS50405"/>
    </source>
</evidence>
<dbReference type="CDD" id="cd03048">
    <property type="entry name" value="GST_N_Ure2p_like"/>
    <property type="match status" value="1"/>
</dbReference>
<dbReference type="NCBIfam" id="NF008731">
    <property type="entry name" value="PRK11752.1"/>
    <property type="match status" value="1"/>
</dbReference>
<dbReference type="Proteomes" id="UP000264056">
    <property type="component" value="Unassembled WGS sequence"/>
</dbReference>
<dbReference type="InterPro" id="IPR010987">
    <property type="entry name" value="Glutathione-S-Trfase_C-like"/>
</dbReference>
<name>A0A372KMU0_9STRE</name>
<dbReference type="SFLD" id="SFLDS00019">
    <property type="entry name" value="Glutathione_Transferase_(cytos"/>
    <property type="match status" value="1"/>
</dbReference>
<reference evidence="5 7" key="2">
    <citation type="submission" date="2018-08" db="EMBL/GenBank/DDBJ databases">
        <title>Draft genome of Streptococcus sp. nov. Z1.</title>
        <authorList>
            <person name="Tian Z."/>
        </authorList>
    </citation>
    <scope>NUCLEOTIDE SEQUENCE [LARGE SCALE GENOMIC DNA]</scope>
    <source>
        <strain evidence="5">Z1</strain>
        <strain evidence="7">Z1(2018)</strain>
    </source>
</reference>
<sequence length="268" mass="30274">MSDYTPPKIWKNPANLGGQWGGLNQPTAGARFEQKLPVGNKPFQLYSLGTPNGIKATIMLEELKEAGISEADYDLYRIAISKGEQFGSDFVAINPNSKIPALIDQSGDKTVRVFESSHILLYLAEKFNQLIPADHTQRTEVLNWLFWQTGAAPFLGGGFGHFFHYAPEKIEYSINRFAMEAKRQLDLLDKELAYKPFIAGDSYSIADIAIWSWYGRLAQDNIWDRAGEFLDVQTYQNLQSWTEKIAIRPAVIRGLQAKYQDIKQSSSE</sequence>
<dbReference type="OrthoDB" id="9770408at2"/>
<dbReference type="AlphaFoldDB" id="A0A372KMU0"/>
<organism evidence="5 7">
    <name type="scientific">Streptococcus chenjunshii</name>
    <dbReference type="NCBI Taxonomy" id="2173853"/>
    <lineage>
        <taxon>Bacteria</taxon>
        <taxon>Bacillati</taxon>
        <taxon>Bacillota</taxon>
        <taxon>Bacilli</taxon>
        <taxon>Lactobacillales</taxon>
        <taxon>Streptococcaceae</taxon>
        <taxon>Streptococcus</taxon>
    </lineage>
</organism>
<keyword evidence="8" id="KW-1185">Reference proteome</keyword>
<dbReference type="PANTHER" id="PTHR44051:SF22">
    <property type="entry name" value="DISULFIDE-BOND OXIDOREDUCTASE YGHU"/>
    <property type="match status" value="1"/>
</dbReference>
<dbReference type="PROSITE" id="PS50404">
    <property type="entry name" value="GST_NTER"/>
    <property type="match status" value="1"/>
</dbReference>
<gene>
    <name evidence="3" type="ORF">DDV21_007790</name>
    <name evidence="4" type="ORF">DDV22_03680</name>
    <name evidence="5" type="ORF">DDV23_03670</name>
</gene>
<dbReference type="KEGG" id="schj:DDV21_007790"/>
<dbReference type="RefSeq" id="WP_116877759.1">
    <property type="nucleotide sequence ID" value="NZ_CP031733.1"/>
</dbReference>
<dbReference type="PROSITE" id="PS50405">
    <property type="entry name" value="GST_CTER"/>
    <property type="match status" value="1"/>
</dbReference>
<evidence type="ECO:0000259" key="1">
    <source>
        <dbReference type="PROSITE" id="PS50404"/>
    </source>
</evidence>
<reference evidence="4 8" key="1">
    <citation type="submission" date="2018-08" db="EMBL/GenBank/DDBJ databases">
        <title>Draft genome of Streptococcus sp .nov. Z2.</title>
        <authorList>
            <person name="Tian Z."/>
        </authorList>
    </citation>
    <scope>NUCLEOTIDE SEQUENCE [LARGE SCALE GENOMIC DNA]</scope>
    <source>
        <strain evidence="4 8">Z2</strain>
    </source>
</reference>
<dbReference type="Proteomes" id="UP000246115">
    <property type="component" value="Chromosome"/>
</dbReference>
<evidence type="ECO:0000313" key="7">
    <source>
        <dbReference type="Proteomes" id="UP000262901"/>
    </source>
</evidence>
<protein>
    <submittedName>
        <fullName evidence="5">Glutathione-dependent disulfide-bond oxidoreductase</fullName>
    </submittedName>
</protein>
<dbReference type="SFLD" id="SFLDG01151">
    <property type="entry name" value="Main.2:_Nu-like"/>
    <property type="match status" value="1"/>
</dbReference>
<dbReference type="Proteomes" id="UP000262901">
    <property type="component" value="Unassembled WGS sequence"/>
</dbReference>
<evidence type="ECO:0000313" key="6">
    <source>
        <dbReference type="Proteomes" id="UP000246115"/>
    </source>
</evidence>
<dbReference type="InterPro" id="IPR004045">
    <property type="entry name" value="Glutathione_S-Trfase_N"/>
</dbReference>
<dbReference type="Gene3D" id="1.20.1050.10">
    <property type="match status" value="1"/>
</dbReference>
<dbReference type="SUPFAM" id="SSF47616">
    <property type="entry name" value="GST C-terminal domain-like"/>
    <property type="match status" value="1"/>
</dbReference>
<proteinExistence type="predicted"/>
<dbReference type="SFLD" id="SFLDG00358">
    <property type="entry name" value="Main_(cytGST)"/>
    <property type="match status" value="1"/>
</dbReference>
<dbReference type="Pfam" id="PF13410">
    <property type="entry name" value="GST_C_2"/>
    <property type="match status" value="1"/>
</dbReference>
<dbReference type="Gene3D" id="3.40.30.10">
    <property type="entry name" value="Glutaredoxin"/>
    <property type="match status" value="1"/>
</dbReference>
<reference evidence="3" key="4">
    <citation type="journal article" date="2019" name="Int. J. Syst. Evol. Microbiol.">
        <title>Streptococcus chenjunshii sp. nov. isolated from feces of Tibetan antelopes.</title>
        <authorList>
            <person name="Tian Z."/>
            <person name="Lu S."/>
            <person name="Jin D."/>
            <person name="Yang J."/>
            <person name="Pu J."/>
            <person name="Lai X.H."/>
            <person name="Bai X.N."/>
            <person name="Wu X.M."/>
            <person name="Li J."/>
            <person name="Wang S."/>
            <person name="Xu J."/>
        </authorList>
    </citation>
    <scope>NUCLEOTIDE SEQUENCE</scope>
    <source>
        <strain evidence="3">Z15</strain>
    </source>
</reference>
<dbReference type="InterPro" id="IPR036249">
    <property type="entry name" value="Thioredoxin-like_sf"/>
</dbReference>
<evidence type="ECO:0000313" key="8">
    <source>
        <dbReference type="Proteomes" id="UP000264056"/>
    </source>
</evidence>
<dbReference type="EMBL" id="QVQY01000006">
    <property type="protein sequence ID" value="RFU51420.1"/>
    <property type="molecule type" value="Genomic_DNA"/>
</dbReference>